<evidence type="ECO:0000259" key="1">
    <source>
        <dbReference type="Pfam" id="PF13349"/>
    </source>
</evidence>
<keyword evidence="3" id="KW-1185">Reference proteome</keyword>
<organism evidence="2 3">
    <name type="scientific">Spelaeicoccus albus</name>
    <dbReference type="NCBI Taxonomy" id="1280376"/>
    <lineage>
        <taxon>Bacteria</taxon>
        <taxon>Bacillati</taxon>
        <taxon>Actinomycetota</taxon>
        <taxon>Actinomycetes</taxon>
        <taxon>Micrococcales</taxon>
        <taxon>Brevibacteriaceae</taxon>
        <taxon>Spelaeicoccus</taxon>
    </lineage>
</organism>
<reference evidence="2 3" key="1">
    <citation type="submission" date="2020-07" db="EMBL/GenBank/DDBJ databases">
        <title>Sequencing the genomes of 1000 actinobacteria strains.</title>
        <authorList>
            <person name="Klenk H.-P."/>
        </authorList>
    </citation>
    <scope>NUCLEOTIDE SEQUENCE [LARGE SCALE GENOMIC DNA]</scope>
    <source>
        <strain evidence="2 3">DSM 26341</strain>
    </source>
</reference>
<evidence type="ECO:0000313" key="3">
    <source>
        <dbReference type="Proteomes" id="UP000539111"/>
    </source>
</evidence>
<dbReference type="AlphaFoldDB" id="A0A7Z0ACQ2"/>
<dbReference type="Pfam" id="PF13349">
    <property type="entry name" value="DUF4097"/>
    <property type="match status" value="1"/>
</dbReference>
<gene>
    <name evidence="2" type="ORF">BJY26_001684</name>
</gene>
<sequence>MSTDHWEVSEPGTLEIEDVDALKVMLMGGQVDVIAHDEKVARIEVSDIHGEPVRIESVDGLLSIKHPNVRWDNFWEKFRTFRSKESAVISIAVPRGITVSVSTVSADGLVSEAAGKCSIATVSGSLVADALRGDLKANTVSGELTIRHLSGTLNANAVSGEITASGEITDLKANTVDGDLMFDLFNPAGTLRSNSVSGAMTMRIPPESDVELKANSAGGTVMIDGERYRAGVGSGVSRAATGDPRWTVAANSASGDVTVLRQEGEK</sequence>
<comment type="caution">
    <text evidence="2">The sequence shown here is derived from an EMBL/GenBank/DDBJ whole genome shotgun (WGS) entry which is preliminary data.</text>
</comment>
<feature type="domain" description="DUF4097" evidence="1">
    <location>
        <begin position="57"/>
        <end position="259"/>
    </location>
</feature>
<accession>A0A7Z0ACQ2</accession>
<evidence type="ECO:0000313" key="2">
    <source>
        <dbReference type="EMBL" id="NYI67378.1"/>
    </source>
</evidence>
<name>A0A7Z0ACQ2_9MICO</name>
<proteinExistence type="predicted"/>
<dbReference type="RefSeq" id="WP_179427301.1">
    <property type="nucleotide sequence ID" value="NZ_JACBZP010000001.1"/>
</dbReference>
<dbReference type="EMBL" id="JACBZP010000001">
    <property type="protein sequence ID" value="NYI67378.1"/>
    <property type="molecule type" value="Genomic_DNA"/>
</dbReference>
<dbReference type="InterPro" id="IPR025164">
    <property type="entry name" value="Toastrack_DUF4097"/>
</dbReference>
<dbReference type="Proteomes" id="UP000539111">
    <property type="component" value="Unassembled WGS sequence"/>
</dbReference>
<protein>
    <submittedName>
        <fullName evidence="2">DUF4097 and DUF4098 domain-containing protein YvlB</fullName>
    </submittedName>
</protein>